<feature type="transmembrane region" description="Helical" evidence="12">
    <location>
        <begin position="262"/>
        <end position="280"/>
    </location>
</feature>
<feature type="transmembrane region" description="Helical" evidence="12">
    <location>
        <begin position="181"/>
        <end position="199"/>
    </location>
</feature>
<dbReference type="AlphaFoldDB" id="A0A9P5QC06"/>
<evidence type="ECO:0000313" key="14">
    <source>
        <dbReference type="Proteomes" id="UP000772434"/>
    </source>
</evidence>
<dbReference type="OrthoDB" id="196717at2759"/>
<comment type="catalytic activity">
    <reaction evidence="10">
        <text>CDP-N,N-dimethylethanolamine + a 1,2-diacyl-sn-glycerol = a 1,2-diacyl-sn-glycero-3-phospho-N,N-dimethylethanolamine + CMP + H(+)</text>
        <dbReference type="Rhea" id="RHEA:33775"/>
        <dbReference type="ChEBI" id="CHEBI:15378"/>
        <dbReference type="ChEBI" id="CHEBI:17815"/>
        <dbReference type="ChEBI" id="CHEBI:60377"/>
        <dbReference type="ChEBI" id="CHEBI:64572"/>
        <dbReference type="ChEBI" id="CHEBI:65117"/>
    </reaction>
    <physiologicalReaction direction="left-to-right" evidence="10">
        <dbReference type="Rhea" id="RHEA:33776"/>
    </physiologicalReaction>
</comment>
<evidence type="ECO:0000256" key="3">
    <source>
        <dbReference type="ARBA" id="ARBA00010441"/>
    </source>
</evidence>
<dbReference type="PANTHER" id="PTHR10414">
    <property type="entry name" value="ETHANOLAMINEPHOSPHOTRANSFERASE"/>
    <property type="match status" value="1"/>
</dbReference>
<feature type="transmembrane region" description="Helical" evidence="12">
    <location>
        <begin position="20"/>
        <end position="40"/>
    </location>
</feature>
<dbReference type="Proteomes" id="UP000772434">
    <property type="component" value="Unassembled WGS sequence"/>
</dbReference>
<feature type="transmembrane region" description="Helical" evidence="12">
    <location>
        <begin position="81"/>
        <end position="99"/>
    </location>
</feature>
<evidence type="ECO:0000256" key="1">
    <source>
        <dbReference type="ARBA" id="ARBA00001946"/>
    </source>
</evidence>
<evidence type="ECO:0000256" key="11">
    <source>
        <dbReference type="RuleBase" id="RU003750"/>
    </source>
</evidence>
<keyword evidence="4 11" id="KW-0808">Transferase</keyword>
<dbReference type="Gene3D" id="1.20.120.1760">
    <property type="match status" value="1"/>
</dbReference>
<evidence type="ECO:0000256" key="10">
    <source>
        <dbReference type="ARBA" id="ARBA00051857"/>
    </source>
</evidence>
<evidence type="ECO:0000256" key="12">
    <source>
        <dbReference type="SAM" id="Phobius"/>
    </source>
</evidence>
<dbReference type="InterPro" id="IPR014472">
    <property type="entry name" value="CHOPT"/>
</dbReference>
<proteinExistence type="inferred from homology"/>
<evidence type="ECO:0000256" key="9">
    <source>
        <dbReference type="ARBA" id="ARBA00038987"/>
    </source>
</evidence>
<dbReference type="Pfam" id="PF01066">
    <property type="entry name" value="CDP-OH_P_transf"/>
    <property type="match status" value="1"/>
</dbReference>
<dbReference type="PANTHER" id="PTHR10414:SF37">
    <property type="entry name" value="BB IN A BOXCAR, ISOFORM C"/>
    <property type="match status" value="1"/>
</dbReference>
<sequence length="442" mass="48993">MGYLSEESLQNLEKYAYNDLFLSKYILNPFWTWFVTLWPLSVAPNTITLSGLCIVIFNFITLLYYDPSYLTEKGGAQVPQWIYFTWGIGLFLYQSFDAIDGKQARRTGMAGPLGEMFDHGCDAMNTTLEAIITAQALNLGRSWWTFASQVAALANFYLTTWEEYHTGSLYLGVFSGPVEGILMLVGVYLITGIFGPSFWDTGLLDFLHLSHISFIANMVPNIGLNVTFMIIGAFGLGYNILSSYANVRKAMRASGQSTKKPLLLLIPFLFSAGMQLAWLIHPALEDPELSAAIQHSPSSSSNGTDGFTILQSSLFIPFLGAWGLQFAHQVGRMILAHVTKGPFPMWDWVWIMSVVGAVDANLPRIAGMPPILQPTPLLTALFVYATLLISLIAYARFCTLVINDITNFMGIACFTVRKKDNEGRWRDVQGEAPAATDAKKSK</sequence>
<evidence type="ECO:0000256" key="2">
    <source>
        <dbReference type="ARBA" id="ARBA00004127"/>
    </source>
</evidence>
<feature type="transmembrane region" description="Helical" evidence="12">
    <location>
        <begin position="378"/>
        <end position="402"/>
    </location>
</feature>
<feature type="transmembrane region" description="Helical" evidence="12">
    <location>
        <begin position="47"/>
        <end position="65"/>
    </location>
</feature>
<dbReference type="InterPro" id="IPR000462">
    <property type="entry name" value="CDP-OH_P_trans"/>
</dbReference>
<dbReference type="PIRSF" id="PIRSF015665">
    <property type="entry name" value="CHOPT"/>
    <property type="match status" value="1"/>
</dbReference>
<comment type="subcellular location">
    <subcellularLocation>
        <location evidence="2">Endomembrane system</location>
        <topology evidence="2">Multi-pass membrane protein</topology>
    </subcellularLocation>
</comment>
<dbReference type="GO" id="GO:0016020">
    <property type="term" value="C:membrane"/>
    <property type="evidence" value="ECO:0007669"/>
    <property type="project" value="InterPro"/>
</dbReference>
<accession>A0A9P5QC06</accession>
<evidence type="ECO:0000256" key="5">
    <source>
        <dbReference type="ARBA" id="ARBA00022692"/>
    </source>
</evidence>
<protein>
    <recommendedName>
        <fullName evidence="9">diacylglycerol cholinephosphotransferase</fullName>
        <ecNumber evidence="9">2.7.8.2</ecNumber>
    </recommendedName>
</protein>
<evidence type="ECO:0000256" key="7">
    <source>
        <dbReference type="ARBA" id="ARBA00023136"/>
    </source>
</evidence>
<feature type="transmembrane region" description="Helical" evidence="12">
    <location>
        <begin position="348"/>
        <end position="366"/>
    </location>
</feature>
<keyword evidence="14" id="KW-1185">Reference proteome</keyword>
<organism evidence="13 14">
    <name type="scientific">Rhodocollybia butyracea</name>
    <dbReference type="NCBI Taxonomy" id="206335"/>
    <lineage>
        <taxon>Eukaryota</taxon>
        <taxon>Fungi</taxon>
        <taxon>Dikarya</taxon>
        <taxon>Basidiomycota</taxon>
        <taxon>Agaricomycotina</taxon>
        <taxon>Agaricomycetes</taxon>
        <taxon>Agaricomycetidae</taxon>
        <taxon>Agaricales</taxon>
        <taxon>Marasmiineae</taxon>
        <taxon>Omphalotaceae</taxon>
        <taxon>Rhodocollybia</taxon>
    </lineage>
</organism>
<dbReference type="FunFam" id="1.20.120.1760:FF:000012">
    <property type="entry name" value="sn-1,2-diacylglycerol cholinephosphotransferase"/>
    <property type="match status" value="1"/>
</dbReference>
<keyword evidence="6 12" id="KW-1133">Transmembrane helix</keyword>
<evidence type="ECO:0000256" key="6">
    <source>
        <dbReference type="ARBA" id="ARBA00022989"/>
    </source>
</evidence>
<gene>
    <name evidence="13" type="ORF">BDP27DRAFT_1388434</name>
</gene>
<name>A0A9P5QC06_9AGAR</name>
<evidence type="ECO:0000313" key="13">
    <source>
        <dbReference type="EMBL" id="KAF9078688.1"/>
    </source>
</evidence>
<comment type="caution">
    <text evidence="13">The sequence shown here is derived from an EMBL/GenBank/DDBJ whole genome shotgun (WGS) entry which is preliminary data.</text>
</comment>
<comment type="pathway">
    <text evidence="8">Phospholipid metabolism; phosphatidylcholine biosynthesis; phosphatidylcholine from phosphocholine: step 2/2.</text>
</comment>
<dbReference type="EC" id="2.7.8.2" evidence="9"/>
<reference evidence="13" key="1">
    <citation type="submission" date="2020-11" db="EMBL/GenBank/DDBJ databases">
        <authorList>
            <consortium name="DOE Joint Genome Institute"/>
            <person name="Ahrendt S."/>
            <person name="Riley R."/>
            <person name="Andreopoulos W."/>
            <person name="Labutti K."/>
            <person name="Pangilinan J."/>
            <person name="Ruiz-Duenas F.J."/>
            <person name="Barrasa J.M."/>
            <person name="Sanchez-Garcia M."/>
            <person name="Camarero S."/>
            <person name="Miyauchi S."/>
            <person name="Serrano A."/>
            <person name="Linde D."/>
            <person name="Babiker R."/>
            <person name="Drula E."/>
            <person name="Ayuso-Fernandez I."/>
            <person name="Pacheco R."/>
            <person name="Padilla G."/>
            <person name="Ferreira P."/>
            <person name="Barriuso J."/>
            <person name="Kellner H."/>
            <person name="Castanera R."/>
            <person name="Alfaro M."/>
            <person name="Ramirez L."/>
            <person name="Pisabarro A.G."/>
            <person name="Kuo A."/>
            <person name="Tritt A."/>
            <person name="Lipzen A."/>
            <person name="He G."/>
            <person name="Yan M."/>
            <person name="Ng V."/>
            <person name="Cullen D."/>
            <person name="Martin F."/>
            <person name="Rosso M.-N."/>
            <person name="Henrissat B."/>
            <person name="Hibbett D."/>
            <person name="Martinez A.T."/>
            <person name="Grigoriev I.V."/>
        </authorList>
    </citation>
    <scope>NUCLEOTIDE SEQUENCE</scope>
    <source>
        <strain evidence="13">AH 40177</strain>
    </source>
</reference>
<comment type="cofactor">
    <cofactor evidence="1">
        <name>Mg(2+)</name>
        <dbReference type="ChEBI" id="CHEBI:18420"/>
    </cofactor>
</comment>
<dbReference type="GO" id="GO:0004142">
    <property type="term" value="F:diacylglycerol cholinephosphotransferase activity"/>
    <property type="evidence" value="ECO:0007669"/>
    <property type="project" value="UniProtKB-EC"/>
</dbReference>
<dbReference type="GO" id="GO:0012505">
    <property type="term" value="C:endomembrane system"/>
    <property type="evidence" value="ECO:0007669"/>
    <property type="project" value="UniProtKB-SubCell"/>
</dbReference>
<dbReference type="InterPro" id="IPR048254">
    <property type="entry name" value="CDP_ALCOHOL_P_TRANSF_CS"/>
</dbReference>
<keyword evidence="5 12" id="KW-0812">Transmembrane</keyword>
<feature type="transmembrane region" description="Helical" evidence="12">
    <location>
        <begin position="307"/>
        <end position="327"/>
    </location>
</feature>
<dbReference type="InterPro" id="IPR043130">
    <property type="entry name" value="CDP-OH_PTrfase_TM_dom"/>
</dbReference>
<dbReference type="EMBL" id="JADNRY010000001">
    <property type="protein sequence ID" value="KAF9078688.1"/>
    <property type="molecule type" value="Genomic_DNA"/>
</dbReference>
<comment type="similarity">
    <text evidence="3 11">Belongs to the CDP-alcohol phosphatidyltransferase class-I family.</text>
</comment>
<keyword evidence="7 12" id="KW-0472">Membrane</keyword>
<dbReference type="PROSITE" id="PS00379">
    <property type="entry name" value="CDP_ALCOHOL_P_TRANSF"/>
    <property type="match status" value="1"/>
</dbReference>
<evidence type="ECO:0000256" key="4">
    <source>
        <dbReference type="ARBA" id="ARBA00022679"/>
    </source>
</evidence>
<feature type="transmembrane region" description="Helical" evidence="12">
    <location>
        <begin position="219"/>
        <end position="241"/>
    </location>
</feature>
<evidence type="ECO:0000256" key="8">
    <source>
        <dbReference type="ARBA" id="ARBA00037890"/>
    </source>
</evidence>